<dbReference type="CDD" id="cd00575">
    <property type="entry name" value="NOS_oxygenase"/>
    <property type="match status" value="1"/>
</dbReference>
<feature type="binding site" description="axial binding residue" evidence="12">
    <location>
        <position position="64"/>
    </location>
    <ligand>
        <name>heme</name>
        <dbReference type="ChEBI" id="CHEBI:30413"/>
    </ligand>
    <ligandPart>
        <name>Fe</name>
        <dbReference type="ChEBI" id="CHEBI:18248"/>
    </ligandPart>
</feature>
<dbReference type="GO" id="GO:0020037">
    <property type="term" value="F:heme binding"/>
    <property type="evidence" value="ECO:0007669"/>
    <property type="project" value="InterPro"/>
</dbReference>
<protein>
    <recommendedName>
        <fullName evidence="5 11">Nitric oxide synthase oxygenase</fullName>
        <ecNumber evidence="4 11">1.14.14.47</ecNumber>
    </recommendedName>
</protein>
<dbReference type="InterPro" id="IPR044940">
    <property type="entry name" value="NOS_dom_2"/>
</dbReference>
<dbReference type="Gene3D" id="3.90.340.10">
    <property type="entry name" value="Nitric Oxide Synthase, Chain A, domain 1"/>
    <property type="match status" value="1"/>
</dbReference>
<comment type="subunit">
    <text evidence="11">Homodimer.</text>
</comment>
<evidence type="ECO:0000313" key="15">
    <source>
        <dbReference type="Proteomes" id="UP000198778"/>
    </source>
</evidence>
<evidence type="ECO:0000256" key="2">
    <source>
        <dbReference type="ARBA" id="ARBA00002642"/>
    </source>
</evidence>
<reference evidence="15" key="1">
    <citation type="submission" date="2016-10" db="EMBL/GenBank/DDBJ databases">
        <authorList>
            <person name="Varghese N."/>
            <person name="Submissions S."/>
        </authorList>
    </citation>
    <scope>NUCLEOTIDE SEQUENCE [LARGE SCALE GENOMIC DNA]</scope>
    <source>
        <strain evidence="15">CGMCC 1.10369</strain>
    </source>
</reference>
<comment type="catalytic activity">
    <reaction evidence="10">
        <text>3 reduced [flavodoxin] + 2 L-arginine + 4 O2 = 3 oxidized [flavodoxin] + 2 L-citrulline + 2 nitric oxide + 4 H2O + 5 H(+)</text>
        <dbReference type="Rhea" id="RHEA:52324"/>
        <dbReference type="Rhea" id="RHEA-COMP:10622"/>
        <dbReference type="Rhea" id="RHEA-COMP:10623"/>
        <dbReference type="ChEBI" id="CHEBI:15377"/>
        <dbReference type="ChEBI" id="CHEBI:15378"/>
        <dbReference type="ChEBI" id="CHEBI:15379"/>
        <dbReference type="ChEBI" id="CHEBI:16480"/>
        <dbReference type="ChEBI" id="CHEBI:32682"/>
        <dbReference type="ChEBI" id="CHEBI:57618"/>
        <dbReference type="ChEBI" id="CHEBI:57743"/>
        <dbReference type="ChEBI" id="CHEBI:58210"/>
        <dbReference type="EC" id="1.14.14.47"/>
    </reaction>
</comment>
<dbReference type="Pfam" id="PF02898">
    <property type="entry name" value="NO_synthase"/>
    <property type="match status" value="1"/>
</dbReference>
<evidence type="ECO:0000256" key="3">
    <source>
        <dbReference type="ARBA" id="ARBA00005411"/>
    </source>
</evidence>
<feature type="domain" description="Nitric oxide synthase (NOS)" evidence="13">
    <location>
        <begin position="2"/>
        <end position="356"/>
    </location>
</feature>
<dbReference type="InterPro" id="IPR044943">
    <property type="entry name" value="NOS_dom_1"/>
</dbReference>
<evidence type="ECO:0000256" key="1">
    <source>
        <dbReference type="ARBA" id="ARBA00001971"/>
    </source>
</evidence>
<name>A0A1H0DYK1_9BACI</name>
<evidence type="ECO:0000259" key="13">
    <source>
        <dbReference type="Pfam" id="PF02898"/>
    </source>
</evidence>
<evidence type="ECO:0000256" key="10">
    <source>
        <dbReference type="ARBA" id="ARBA00048713"/>
    </source>
</evidence>
<evidence type="ECO:0000256" key="7">
    <source>
        <dbReference type="ARBA" id="ARBA00022723"/>
    </source>
</evidence>
<dbReference type="EMBL" id="FNIL01000003">
    <property type="protein sequence ID" value="SDN75240.1"/>
    <property type="molecule type" value="Genomic_DNA"/>
</dbReference>
<keyword evidence="9 11" id="KW-0408">Iron</keyword>
<proteinExistence type="inferred from homology"/>
<dbReference type="InterPro" id="IPR050607">
    <property type="entry name" value="NOS"/>
</dbReference>
<comment type="cofactor">
    <cofactor evidence="1 11 12">
        <name>heme</name>
        <dbReference type="ChEBI" id="CHEBI:30413"/>
    </cofactor>
</comment>
<dbReference type="InterPro" id="IPR044944">
    <property type="entry name" value="NOS_dom_3"/>
</dbReference>
<evidence type="ECO:0000256" key="6">
    <source>
        <dbReference type="ARBA" id="ARBA00022617"/>
    </source>
</evidence>
<evidence type="ECO:0000313" key="14">
    <source>
        <dbReference type="EMBL" id="SDN75240.1"/>
    </source>
</evidence>
<comment type="miscellaneous">
    <text evidence="11">This protein is similar to the oxygenase domain of eukaryotic nitric oxide synthases but lacks the reductase domain which, in eukaryotes, is responsible for transfer of electrons to the ferric heme during nitric oxide synthesis.</text>
</comment>
<dbReference type="PANTHER" id="PTHR43410:SF1">
    <property type="entry name" value="NITRIC OXIDE SYNTHASE"/>
    <property type="match status" value="1"/>
</dbReference>
<evidence type="ECO:0000256" key="9">
    <source>
        <dbReference type="ARBA" id="ARBA00023004"/>
    </source>
</evidence>
<dbReference type="Gene3D" id="3.90.440.10">
    <property type="entry name" value="Nitric Oxide Synthase,Heme Domain,Chain A domain 2"/>
    <property type="match status" value="1"/>
</dbReference>
<keyword evidence="8 11" id="KW-0560">Oxidoreductase</keyword>
<evidence type="ECO:0000256" key="5">
    <source>
        <dbReference type="ARBA" id="ARBA00018859"/>
    </source>
</evidence>
<dbReference type="EC" id="1.14.14.47" evidence="4 11"/>
<evidence type="ECO:0000256" key="12">
    <source>
        <dbReference type="PIRSR" id="PIRSR037219-1"/>
    </source>
</evidence>
<keyword evidence="7 11" id="KW-0479">Metal-binding</keyword>
<dbReference type="STRING" id="745820.SAMN04488053_103137"/>
<keyword evidence="6 11" id="KW-0349">Heme</keyword>
<dbReference type="InterPro" id="IPR036119">
    <property type="entry name" value="NOS_N_sf"/>
</dbReference>
<dbReference type="PIRSF" id="PIRSF037219">
    <property type="entry name" value="NOS_oxygenase"/>
    <property type="match status" value="1"/>
</dbReference>
<evidence type="ECO:0000256" key="4">
    <source>
        <dbReference type="ARBA" id="ARBA00012735"/>
    </source>
</evidence>
<dbReference type="PANTHER" id="PTHR43410">
    <property type="entry name" value="NITRIC OXIDE SYNTHASE OXYGENASE"/>
    <property type="match status" value="1"/>
</dbReference>
<accession>A0A1H0DYK1</accession>
<dbReference type="GO" id="GO:0004517">
    <property type="term" value="F:nitric-oxide synthase activity"/>
    <property type="evidence" value="ECO:0007669"/>
    <property type="project" value="InterPro"/>
</dbReference>
<sequence>MKTLMKQAEEFITLCYSEWGRTKDETALRLYEINKEINETAMYTHTVEELTYGAKLAWRNANKCIGRLFWETLTVFDERNTADPAQVAIAAKRHLEFAENEGKIRSTITIFPPRTPEGKDPVRFLNHQLIRYAGYKDGRGDPASIHMTHHALQQGWKAAGGDFDILPLLIEDAEEKVHLFELKNMTAIREIRLRHPEEAGFEKLGLQWYAVPVISDMELEIGGIIYPAAPFNGWYMGTEIGARNLADDFRYNKLREVAVCLGLDVSKATSLWKDRALVELNRAVIYSFQEEGVSLVDHHTAAEQFRIFCEREERKGREITGDWTWLIPPVSPAATHIFHQEYDAEEKSPCFRYRDSPGITSCPFSNKK</sequence>
<organism evidence="14 15">
    <name type="scientific">Alkalicoccus daliensis</name>
    <dbReference type="NCBI Taxonomy" id="745820"/>
    <lineage>
        <taxon>Bacteria</taxon>
        <taxon>Bacillati</taxon>
        <taxon>Bacillota</taxon>
        <taxon>Bacilli</taxon>
        <taxon>Bacillales</taxon>
        <taxon>Bacillaceae</taxon>
        <taxon>Alkalicoccus</taxon>
    </lineage>
</organism>
<comment type="similarity">
    <text evidence="3 11">Belongs to the NOS family. Bacterial NOS oxygenase subfamily.</text>
</comment>
<dbReference type="Proteomes" id="UP000198778">
    <property type="component" value="Unassembled WGS sequence"/>
</dbReference>
<dbReference type="InterPro" id="IPR004030">
    <property type="entry name" value="NOS_N"/>
</dbReference>
<evidence type="ECO:0000256" key="8">
    <source>
        <dbReference type="ARBA" id="ARBA00023002"/>
    </source>
</evidence>
<keyword evidence="15" id="KW-1185">Reference proteome</keyword>
<dbReference type="InterPro" id="IPR017142">
    <property type="entry name" value="Nitric_oxide_synthase_Oase-su"/>
</dbReference>
<dbReference type="SUPFAM" id="SSF56512">
    <property type="entry name" value="Nitric oxide (NO) synthase oxygenase domain"/>
    <property type="match status" value="1"/>
</dbReference>
<gene>
    <name evidence="14" type="ORF">SAMN04488053_103137</name>
</gene>
<evidence type="ECO:0000256" key="11">
    <source>
        <dbReference type="PIRNR" id="PIRNR037219"/>
    </source>
</evidence>
<dbReference type="Gene3D" id="3.90.1230.10">
    <property type="entry name" value="Nitric Oxide Synthase, Chain A, domain 3"/>
    <property type="match status" value="1"/>
</dbReference>
<dbReference type="AlphaFoldDB" id="A0A1H0DYK1"/>
<dbReference type="GO" id="GO:0006809">
    <property type="term" value="P:nitric oxide biosynthetic process"/>
    <property type="evidence" value="ECO:0007669"/>
    <property type="project" value="InterPro"/>
</dbReference>
<comment type="function">
    <text evidence="2 11">Catalyzes the production of nitric oxide.</text>
</comment>
<dbReference type="GO" id="GO:0046872">
    <property type="term" value="F:metal ion binding"/>
    <property type="evidence" value="ECO:0007669"/>
    <property type="project" value="UniProtKB-KW"/>
</dbReference>